<name>A0A6N9HGE3_9BURK</name>
<gene>
    <name evidence="3" type="ORF">GTP41_10940</name>
</gene>
<dbReference type="EMBL" id="WWCJ01000007">
    <property type="protein sequence ID" value="MYN02614.1"/>
    <property type="molecule type" value="Genomic_DNA"/>
</dbReference>
<keyword evidence="1" id="KW-0732">Signal</keyword>
<dbReference type="Pfam" id="PF00557">
    <property type="entry name" value="Peptidase_M24"/>
    <property type="match status" value="1"/>
</dbReference>
<evidence type="ECO:0000256" key="1">
    <source>
        <dbReference type="SAM" id="SignalP"/>
    </source>
</evidence>
<dbReference type="InterPro" id="IPR036005">
    <property type="entry name" value="Creatinase/aminopeptidase-like"/>
</dbReference>
<evidence type="ECO:0000313" key="3">
    <source>
        <dbReference type="EMBL" id="MYN02614.1"/>
    </source>
</evidence>
<comment type="caution">
    <text evidence="3">The sequence shown here is derived from an EMBL/GenBank/DDBJ whole genome shotgun (WGS) entry which is preliminary data.</text>
</comment>
<evidence type="ECO:0000259" key="2">
    <source>
        <dbReference type="Pfam" id="PF00557"/>
    </source>
</evidence>
<accession>A0A6N9HGE3</accession>
<feature type="chain" id="PRO_5026887369" evidence="1">
    <location>
        <begin position="23"/>
        <end position="430"/>
    </location>
</feature>
<sequence>MKNLLLAALLCASPLAALPAHADALPLRDQARLIDQLTAERFDTVLPGLMQRNGIDMWILVSREYNEDPVLRTMLPAEWLSARRRTILVFARDPANGTVEKLAIARYNVGSSIQAAWDMQRFPKQWDALAELVRSRKPGKIGLNTSATFGHADGLDHTDYKELMAALPAAYRNKVVSAEALAVGWLETRTPRELALYPQLVADTHKIIAQGFSAQVITPGTTTTEDVVWWFREKIRAMGYETWFHPTVTIQRAGAATGNVIQPGDLLHVDIGISSLRLNTDVQQHAYVARPGETAIPAGILAVFGQANRLQDIVLAQFQEGRSGNQVLAAALAQAKTEGIKPTIYSHPIGYHGHAAGPAIGMWDMQGGVTGSGDARLRASTAYSIELNAEAELPEWQKPIRIMLEEDAWFDGKTVHYFDGRQRQPHLIVK</sequence>
<dbReference type="Gene3D" id="3.90.230.10">
    <property type="entry name" value="Creatinase/methionine aminopeptidase superfamily"/>
    <property type="match status" value="1"/>
</dbReference>
<dbReference type="RefSeq" id="WP_161025622.1">
    <property type="nucleotide sequence ID" value="NZ_WWCJ01000007.1"/>
</dbReference>
<proteinExistence type="predicted"/>
<dbReference type="AlphaFoldDB" id="A0A6N9HGE3"/>
<evidence type="ECO:0000313" key="4">
    <source>
        <dbReference type="Proteomes" id="UP000448575"/>
    </source>
</evidence>
<feature type="domain" description="Peptidase M24" evidence="2">
    <location>
        <begin position="205"/>
        <end position="397"/>
    </location>
</feature>
<feature type="signal peptide" evidence="1">
    <location>
        <begin position="1"/>
        <end position="22"/>
    </location>
</feature>
<dbReference type="InterPro" id="IPR000994">
    <property type="entry name" value="Pept_M24"/>
</dbReference>
<organism evidence="3 4">
    <name type="scientific">Pseudoduganella guangdongensis</name>
    <dbReference type="NCBI Taxonomy" id="2692179"/>
    <lineage>
        <taxon>Bacteria</taxon>
        <taxon>Pseudomonadati</taxon>
        <taxon>Pseudomonadota</taxon>
        <taxon>Betaproteobacteria</taxon>
        <taxon>Burkholderiales</taxon>
        <taxon>Oxalobacteraceae</taxon>
        <taxon>Telluria group</taxon>
        <taxon>Pseudoduganella</taxon>
    </lineage>
</organism>
<keyword evidence="4" id="KW-1185">Reference proteome</keyword>
<protein>
    <submittedName>
        <fullName evidence="3">M24 family metallopeptidase</fullName>
    </submittedName>
</protein>
<reference evidence="3 4" key="1">
    <citation type="submission" date="2019-12" db="EMBL/GenBank/DDBJ databases">
        <title>Novel species isolated from a subtropical stream in China.</title>
        <authorList>
            <person name="Lu H."/>
        </authorList>
    </citation>
    <scope>NUCLEOTIDE SEQUENCE [LARGE SCALE GENOMIC DNA]</scope>
    <source>
        <strain evidence="3 4">DS3</strain>
    </source>
</reference>
<dbReference type="SUPFAM" id="SSF55920">
    <property type="entry name" value="Creatinase/aminopeptidase"/>
    <property type="match status" value="1"/>
</dbReference>
<dbReference type="Proteomes" id="UP000448575">
    <property type="component" value="Unassembled WGS sequence"/>
</dbReference>